<keyword evidence="3" id="KW-1185">Reference proteome</keyword>
<dbReference type="Proteomes" id="UP000230069">
    <property type="component" value="Unassembled WGS sequence"/>
</dbReference>
<dbReference type="GO" id="GO:0004559">
    <property type="term" value="F:alpha-mannosidase activity"/>
    <property type="evidence" value="ECO:0007669"/>
    <property type="project" value="InterPro"/>
</dbReference>
<evidence type="ECO:0000313" key="2">
    <source>
        <dbReference type="EMBL" id="PIA30345.1"/>
    </source>
</evidence>
<dbReference type="Gene3D" id="2.70.98.30">
    <property type="entry name" value="Golgi alpha-mannosidase II, domain 4"/>
    <property type="match status" value="1"/>
</dbReference>
<dbReference type="AlphaFoldDB" id="A0A2G5CGD6"/>
<dbReference type="GO" id="GO:0030246">
    <property type="term" value="F:carbohydrate binding"/>
    <property type="evidence" value="ECO:0007669"/>
    <property type="project" value="InterPro"/>
</dbReference>
<dbReference type="PANTHER" id="PTHR11607">
    <property type="entry name" value="ALPHA-MANNOSIDASE"/>
    <property type="match status" value="1"/>
</dbReference>
<dbReference type="InParanoid" id="A0A2G5CGD6"/>
<name>A0A2G5CGD6_AQUCA</name>
<dbReference type="InterPro" id="IPR011013">
    <property type="entry name" value="Gal_mutarotase_sf_dom"/>
</dbReference>
<evidence type="ECO:0000259" key="1">
    <source>
        <dbReference type="Pfam" id="PF07748"/>
    </source>
</evidence>
<dbReference type="SUPFAM" id="SSF74650">
    <property type="entry name" value="Galactose mutarotase-like"/>
    <property type="match status" value="1"/>
</dbReference>
<dbReference type="PANTHER" id="PTHR11607:SF67">
    <property type="entry name" value="ALPHA-MANNOSIDASE"/>
    <property type="match status" value="1"/>
</dbReference>
<dbReference type="InterPro" id="IPR011682">
    <property type="entry name" value="Glyco_hydro_38_C"/>
</dbReference>
<dbReference type="GO" id="GO:0006013">
    <property type="term" value="P:mannose metabolic process"/>
    <property type="evidence" value="ECO:0007669"/>
    <property type="project" value="InterPro"/>
</dbReference>
<protein>
    <recommendedName>
        <fullName evidence="1">Glycosyl hydrolase family 38 C-terminal domain-containing protein</fullName>
    </recommendedName>
</protein>
<dbReference type="OrthoDB" id="2016903at2759"/>
<sequence>MYVCPNMYPNHYILNFQVGPIPIDDGIGKEVATQITTTMKTNKTFYTDSNGRDFIKRIRDFRTDWDLQVKQPVAGNYYPINLGLYMEDSKTELSVLVDRSVGGSSLADGQMELMLHRRLLFDDSKGVAEALNETVCVDNECQGLTIKGNFYLRIDPLGEGAKWRRSF</sequence>
<evidence type="ECO:0000313" key="3">
    <source>
        <dbReference type="Proteomes" id="UP000230069"/>
    </source>
</evidence>
<dbReference type="InterPro" id="IPR050843">
    <property type="entry name" value="Glycosyl_Hydrlase_38"/>
</dbReference>
<reference evidence="2 3" key="1">
    <citation type="submission" date="2017-09" db="EMBL/GenBank/DDBJ databases">
        <title>WGS assembly of Aquilegia coerulea Goldsmith.</title>
        <authorList>
            <person name="Hodges S."/>
            <person name="Kramer E."/>
            <person name="Nordborg M."/>
            <person name="Tomkins J."/>
            <person name="Borevitz J."/>
            <person name="Derieg N."/>
            <person name="Yan J."/>
            <person name="Mihaltcheva S."/>
            <person name="Hayes R.D."/>
            <person name="Rokhsar D."/>
        </authorList>
    </citation>
    <scope>NUCLEOTIDE SEQUENCE [LARGE SCALE GENOMIC DNA]</scope>
    <source>
        <strain evidence="3">cv. Goldsmith</strain>
    </source>
</reference>
<accession>A0A2G5CGD6</accession>
<dbReference type="STRING" id="218851.A0A2G5CGD6"/>
<organism evidence="2 3">
    <name type="scientific">Aquilegia coerulea</name>
    <name type="common">Rocky mountain columbine</name>
    <dbReference type="NCBI Taxonomy" id="218851"/>
    <lineage>
        <taxon>Eukaryota</taxon>
        <taxon>Viridiplantae</taxon>
        <taxon>Streptophyta</taxon>
        <taxon>Embryophyta</taxon>
        <taxon>Tracheophyta</taxon>
        <taxon>Spermatophyta</taxon>
        <taxon>Magnoliopsida</taxon>
        <taxon>Ranunculales</taxon>
        <taxon>Ranunculaceae</taxon>
        <taxon>Thalictroideae</taxon>
        <taxon>Aquilegia</taxon>
    </lineage>
</organism>
<dbReference type="Pfam" id="PF07748">
    <property type="entry name" value="Glyco_hydro_38C"/>
    <property type="match status" value="1"/>
</dbReference>
<feature type="domain" description="Glycosyl hydrolase family 38 C-terminal" evidence="1">
    <location>
        <begin position="28"/>
        <end position="124"/>
    </location>
</feature>
<dbReference type="EMBL" id="KZ305073">
    <property type="protein sequence ID" value="PIA30345.1"/>
    <property type="molecule type" value="Genomic_DNA"/>
</dbReference>
<gene>
    <name evidence="2" type="ORF">AQUCO_05600050v1</name>
</gene>
<proteinExistence type="predicted"/>